<protein>
    <submittedName>
        <fullName evidence="2">Uncharacterized protein</fullName>
    </submittedName>
</protein>
<evidence type="ECO:0000313" key="3">
    <source>
        <dbReference type="Proteomes" id="UP000236161"/>
    </source>
</evidence>
<organism evidence="2 3">
    <name type="scientific">Apostasia shenzhenica</name>
    <dbReference type="NCBI Taxonomy" id="1088818"/>
    <lineage>
        <taxon>Eukaryota</taxon>
        <taxon>Viridiplantae</taxon>
        <taxon>Streptophyta</taxon>
        <taxon>Embryophyta</taxon>
        <taxon>Tracheophyta</taxon>
        <taxon>Spermatophyta</taxon>
        <taxon>Magnoliopsida</taxon>
        <taxon>Liliopsida</taxon>
        <taxon>Asparagales</taxon>
        <taxon>Orchidaceae</taxon>
        <taxon>Apostasioideae</taxon>
        <taxon>Apostasia</taxon>
    </lineage>
</organism>
<dbReference type="EMBL" id="KZ451918">
    <property type="protein sequence ID" value="PKA62307.1"/>
    <property type="molecule type" value="Genomic_DNA"/>
</dbReference>
<name>A0A2I0B3D7_9ASPA</name>
<feature type="compositionally biased region" description="Polar residues" evidence="1">
    <location>
        <begin position="11"/>
        <end position="24"/>
    </location>
</feature>
<sequence length="240" mass="25182">MDSTHDPPRPVTNSLNIGPTTRPTCESRDQITELNESVSAILTVVAAVVAAACCPPHHATSIAALVHCRLKYVQLYSIFSTFSAQRINYKHYTAKSKNGSSFTCQAQTAINPSLRPPAPDSLSTVIVSDQGATPAENIIYRLRECEEGMGKTTKMGLVLAVALSALALSHGGREVSKAAESYQPQNFYGFGGGVFDLPGSMPVGGVVGVGPIFGGGGRGPLVPGKEKLAGENGNQQNEQP</sequence>
<feature type="region of interest" description="Disordered" evidence="1">
    <location>
        <begin position="1"/>
        <end position="25"/>
    </location>
</feature>
<dbReference type="AlphaFoldDB" id="A0A2I0B3D7"/>
<gene>
    <name evidence="2" type="ORF">AXF42_Ash016099</name>
</gene>
<dbReference type="Proteomes" id="UP000236161">
    <property type="component" value="Unassembled WGS sequence"/>
</dbReference>
<evidence type="ECO:0000256" key="1">
    <source>
        <dbReference type="SAM" id="MobiDB-lite"/>
    </source>
</evidence>
<feature type="region of interest" description="Disordered" evidence="1">
    <location>
        <begin position="220"/>
        <end position="240"/>
    </location>
</feature>
<accession>A0A2I0B3D7</accession>
<keyword evidence="3" id="KW-1185">Reference proteome</keyword>
<reference evidence="2 3" key="1">
    <citation type="journal article" date="2017" name="Nature">
        <title>The Apostasia genome and the evolution of orchids.</title>
        <authorList>
            <person name="Zhang G.Q."/>
            <person name="Liu K.W."/>
            <person name="Li Z."/>
            <person name="Lohaus R."/>
            <person name="Hsiao Y.Y."/>
            <person name="Niu S.C."/>
            <person name="Wang J.Y."/>
            <person name="Lin Y.C."/>
            <person name="Xu Q."/>
            <person name="Chen L.J."/>
            <person name="Yoshida K."/>
            <person name="Fujiwara S."/>
            <person name="Wang Z.W."/>
            <person name="Zhang Y.Q."/>
            <person name="Mitsuda N."/>
            <person name="Wang M."/>
            <person name="Liu G.H."/>
            <person name="Pecoraro L."/>
            <person name="Huang H.X."/>
            <person name="Xiao X.J."/>
            <person name="Lin M."/>
            <person name="Wu X.Y."/>
            <person name="Wu W.L."/>
            <person name="Chen Y.Y."/>
            <person name="Chang S.B."/>
            <person name="Sakamoto S."/>
            <person name="Ohme-Takagi M."/>
            <person name="Yagi M."/>
            <person name="Zeng S.J."/>
            <person name="Shen C.Y."/>
            <person name="Yeh C.M."/>
            <person name="Luo Y.B."/>
            <person name="Tsai W.C."/>
            <person name="Van de Peer Y."/>
            <person name="Liu Z.J."/>
        </authorList>
    </citation>
    <scope>NUCLEOTIDE SEQUENCE [LARGE SCALE GENOMIC DNA]</scope>
    <source>
        <strain evidence="3">cv. Shenzhen</strain>
        <tissue evidence="2">Stem</tissue>
    </source>
</reference>
<proteinExistence type="predicted"/>
<evidence type="ECO:0000313" key="2">
    <source>
        <dbReference type="EMBL" id="PKA62307.1"/>
    </source>
</evidence>